<evidence type="ECO:0000259" key="1">
    <source>
        <dbReference type="Pfam" id="PF06985"/>
    </source>
</evidence>
<evidence type="ECO:0000313" key="2">
    <source>
        <dbReference type="EMBL" id="KAK0737792.1"/>
    </source>
</evidence>
<dbReference type="InterPro" id="IPR052895">
    <property type="entry name" value="HetReg/Transcr_Mod"/>
</dbReference>
<dbReference type="EMBL" id="JAUKUD010000007">
    <property type="protein sequence ID" value="KAK0737792.1"/>
    <property type="molecule type" value="Genomic_DNA"/>
</dbReference>
<dbReference type="Proteomes" id="UP001172155">
    <property type="component" value="Unassembled WGS sequence"/>
</dbReference>
<comment type="caution">
    <text evidence="2">The sequence shown here is derived from an EMBL/GenBank/DDBJ whole genome shotgun (WGS) entry which is preliminary data.</text>
</comment>
<feature type="domain" description="Heterokaryon incompatibility" evidence="1">
    <location>
        <begin position="33"/>
        <end position="117"/>
    </location>
</feature>
<feature type="non-terminal residue" evidence="2">
    <location>
        <position position="1"/>
    </location>
</feature>
<organism evidence="2 3">
    <name type="scientific">Schizothecium vesticola</name>
    <dbReference type="NCBI Taxonomy" id="314040"/>
    <lineage>
        <taxon>Eukaryota</taxon>
        <taxon>Fungi</taxon>
        <taxon>Dikarya</taxon>
        <taxon>Ascomycota</taxon>
        <taxon>Pezizomycotina</taxon>
        <taxon>Sordariomycetes</taxon>
        <taxon>Sordariomycetidae</taxon>
        <taxon>Sordariales</taxon>
        <taxon>Schizotheciaceae</taxon>
        <taxon>Schizothecium</taxon>
    </lineage>
</organism>
<reference evidence="2" key="1">
    <citation type="submission" date="2023-06" db="EMBL/GenBank/DDBJ databases">
        <title>Genome-scale phylogeny and comparative genomics of the fungal order Sordariales.</title>
        <authorList>
            <consortium name="Lawrence Berkeley National Laboratory"/>
            <person name="Hensen N."/>
            <person name="Bonometti L."/>
            <person name="Westerberg I."/>
            <person name="Brannstrom I.O."/>
            <person name="Guillou S."/>
            <person name="Cros-Aarteil S."/>
            <person name="Calhoun S."/>
            <person name="Haridas S."/>
            <person name="Kuo A."/>
            <person name="Mondo S."/>
            <person name="Pangilinan J."/>
            <person name="Riley R."/>
            <person name="LaButti K."/>
            <person name="Andreopoulos B."/>
            <person name="Lipzen A."/>
            <person name="Chen C."/>
            <person name="Yanf M."/>
            <person name="Daum C."/>
            <person name="Ng V."/>
            <person name="Clum A."/>
            <person name="Steindorff A."/>
            <person name="Ohm R."/>
            <person name="Martin F."/>
            <person name="Silar P."/>
            <person name="Natvig D."/>
            <person name="Lalanne C."/>
            <person name="Gautier V."/>
            <person name="Ament-velasquez S.L."/>
            <person name="Kruys A."/>
            <person name="Hutchinson M.I."/>
            <person name="Powell A.J."/>
            <person name="Barry K."/>
            <person name="Miller A.N."/>
            <person name="Grigoriev I.V."/>
            <person name="Debuchy R."/>
            <person name="Gladieux P."/>
            <person name="Thoren M.H."/>
            <person name="Johannesson H."/>
        </authorList>
    </citation>
    <scope>NUCLEOTIDE SEQUENCE</scope>
    <source>
        <strain evidence="2">SMH3187-1</strain>
    </source>
</reference>
<dbReference type="Pfam" id="PF06985">
    <property type="entry name" value="HET"/>
    <property type="match status" value="1"/>
</dbReference>
<dbReference type="PANTHER" id="PTHR24148:SF64">
    <property type="entry name" value="HETEROKARYON INCOMPATIBILITY DOMAIN-CONTAINING PROTEIN"/>
    <property type="match status" value="1"/>
</dbReference>
<dbReference type="PANTHER" id="PTHR24148">
    <property type="entry name" value="ANKYRIN REPEAT DOMAIN-CONTAINING PROTEIN 39 HOMOLOG-RELATED"/>
    <property type="match status" value="1"/>
</dbReference>
<dbReference type="InterPro" id="IPR010730">
    <property type="entry name" value="HET"/>
</dbReference>
<evidence type="ECO:0000313" key="3">
    <source>
        <dbReference type="Proteomes" id="UP001172155"/>
    </source>
</evidence>
<sequence>PDSLRFLELLPGAPGQPLACKISEIKKSQDTSFEALSYTWGLSVFPRTITESSLNSIIQITENLFNALQALRLTHASRQLWIDAVCVNQKDTAEKNQQVAQMYDVYRRAKMVVFWLG</sequence>
<name>A0AA40BNZ2_9PEZI</name>
<keyword evidence="3" id="KW-1185">Reference proteome</keyword>
<dbReference type="AlphaFoldDB" id="A0AA40BNZ2"/>
<accession>A0AA40BNZ2</accession>
<protein>
    <submittedName>
        <fullName evidence="2">Heterokaryon incompatibility protein-domain-containing protein</fullName>
    </submittedName>
</protein>
<gene>
    <name evidence="2" type="ORF">B0T18DRAFT_285226</name>
</gene>
<feature type="non-terminal residue" evidence="2">
    <location>
        <position position="117"/>
    </location>
</feature>
<proteinExistence type="predicted"/>